<feature type="domain" description="MacB-like periplasmic core" evidence="8">
    <location>
        <begin position="48"/>
        <end position="266"/>
    </location>
</feature>
<evidence type="ECO:0000256" key="1">
    <source>
        <dbReference type="ARBA" id="ARBA00004651"/>
    </source>
</evidence>
<feature type="transmembrane region" description="Helical" evidence="6">
    <location>
        <begin position="46"/>
        <end position="69"/>
    </location>
</feature>
<dbReference type="PANTHER" id="PTHR30572">
    <property type="entry name" value="MEMBRANE COMPONENT OF TRANSPORTER-RELATED"/>
    <property type="match status" value="1"/>
</dbReference>
<evidence type="ECO:0000256" key="2">
    <source>
        <dbReference type="ARBA" id="ARBA00022475"/>
    </source>
</evidence>
<sequence>MNNKLIISVIYFGISIGQQWPYPTKTNTVFRNYLKIAFRNLARNKVYSFINIAGLSIGLACAMLILLYVKDEVSFDRFHQQVAHIYRIVQKGKDKGVEFDDSNTGYLQGPRFTKNVAGITSFVRVLSNSEDFKQGAEVESRDVLFVDSSFFSIFSFPLIEGDARTCLQEVRSVVLTAEMAKKQFGTTHAVGKTMMVRKDSVFVPYTVTAVTGNCPQNSTLQYKILMPLEVPEDERSDESWFNFSLNTFVVLDDKADAAKLSANMTNFYRQDAEAAYKSLLTKYAGIGFQLGSYYLQPMLDIHTSTRLPAQNGLQHRSSPMYSYILSGIALFVLLIACINFVNLTVARSVKRSKEIGIRKVVGGNRKQLIVQFLGESFLLCAIAFLLAVVLAMLVLPIFNQLANKELAIAYLLDVKLVVSYLVLFLVTSVLAGFYPALVLSGYNPVETLYRRFHLKGGNLLQKSLIVLQFTLASLLIVATLTIYAQFSFLTKTNLGYDDSNVVVVDKSRLSHEQATAFKNALLRYPGIVSASPKNSSHWTTAAKLESDSTIMFTYETVDDAFLPMMKIPVIQGRNFSAEYPSDSSRAVIVNESFVKQAGWKNPLGQTVNFFFHKKKYQVIGVVKDYHYLSLNQKIGPQLFTMTRDNDYGRMYIKIRPDAVTASLQFIRKTFHEWFPVSPYSYIFKNEEMLKDYETEARWKRIILFGAVLTIFISCIGMFGLSVLSAEKRTKEIGVRKVLGASVNSIVLMLSRDFVKLVLLSLLISFSASWFILNKWLENYPYRIALHGGIYAWAGISVLLIALLTVSFQAVKAAVAAPVKSLRTD</sequence>
<dbReference type="InterPro" id="IPR050250">
    <property type="entry name" value="Macrolide_Exporter_MacB"/>
</dbReference>
<feature type="transmembrane region" description="Helical" evidence="6">
    <location>
        <begin position="376"/>
        <end position="398"/>
    </location>
</feature>
<feature type="transmembrane region" description="Helical" evidence="6">
    <location>
        <begin position="320"/>
        <end position="343"/>
    </location>
</feature>
<feature type="transmembrane region" description="Helical" evidence="6">
    <location>
        <begin position="783"/>
        <end position="805"/>
    </location>
</feature>
<comment type="subcellular location">
    <subcellularLocation>
        <location evidence="1">Cell membrane</location>
        <topology evidence="1">Multi-pass membrane protein</topology>
    </subcellularLocation>
</comment>
<dbReference type="GO" id="GO:0022857">
    <property type="term" value="F:transmembrane transporter activity"/>
    <property type="evidence" value="ECO:0007669"/>
    <property type="project" value="TreeGrafter"/>
</dbReference>
<organism evidence="9 10">
    <name type="scientific">Filimonas lacunae</name>
    <dbReference type="NCBI Taxonomy" id="477680"/>
    <lineage>
        <taxon>Bacteria</taxon>
        <taxon>Pseudomonadati</taxon>
        <taxon>Bacteroidota</taxon>
        <taxon>Chitinophagia</taxon>
        <taxon>Chitinophagales</taxon>
        <taxon>Chitinophagaceae</taxon>
        <taxon>Filimonas</taxon>
    </lineage>
</organism>
<dbReference type="PANTHER" id="PTHR30572:SF18">
    <property type="entry name" value="ABC-TYPE MACROLIDE FAMILY EXPORT SYSTEM PERMEASE COMPONENT 2"/>
    <property type="match status" value="1"/>
</dbReference>
<evidence type="ECO:0000256" key="3">
    <source>
        <dbReference type="ARBA" id="ARBA00022692"/>
    </source>
</evidence>
<name>A0A1N7NAJ6_9BACT</name>
<feature type="transmembrane region" description="Helical" evidence="6">
    <location>
        <begin position="753"/>
        <end position="771"/>
    </location>
</feature>
<evidence type="ECO:0000313" key="9">
    <source>
        <dbReference type="EMBL" id="SIS95332.1"/>
    </source>
</evidence>
<proteinExistence type="predicted"/>
<feature type="domain" description="MacB-like periplasmic core" evidence="8">
    <location>
        <begin position="475"/>
        <end position="662"/>
    </location>
</feature>
<dbReference type="InterPro" id="IPR025857">
    <property type="entry name" value="MacB_PCD"/>
</dbReference>
<keyword evidence="5 6" id="KW-0472">Membrane</keyword>
<accession>A0A1N7NAJ6</accession>
<evidence type="ECO:0000256" key="5">
    <source>
        <dbReference type="ARBA" id="ARBA00023136"/>
    </source>
</evidence>
<evidence type="ECO:0000259" key="8">
    <source>
        <dbReference type="Pfam" id="PF12704"/>
    </source>
</evidence>
<feature type="transmembrane region" description="Helical" evidence="6">
    <location>
        <begin position="418"/>
        <end position="442"/>
    </location>
</feature>
<feature type="transmembrane region" description="Helical" evidence="6">
    <location>
        <begin position="701"/>
        <end position="723"/>
    </location>
</feature>
<feature type="domain" description="ABC3 transporter permease C-terminal" evidence="7">
    <location>
        <begin position="328"/>
        <end position="444"/>
    </location>
</feature>
<gene>
    <name evidence="9" type="ORF">SAMN05421788_102293</name>
</gene>
<dbReference type="EMBL" id="FTOR01000002">
    <property type="protein sequence ID" value="SIS95332.1"/>
    <property type="molecule type" value="Genomic_DNA"/>
</dbReference>
<dbReference type="Pfam" id="PF02687">
    <property type="entry name" value="FtsX"/>
    <property type="match status" value="2"/>
</dbReference>
<feature type="domain" description="ABC3 transporter permease C-terminal" evidence="7">
    <location>
        <begin position="704"/>
        <end position="806"/>
    </location>
</feature>
<dbReference type="GO" id="GO:0005886">
    <property type="term" value="C:plasma membrane"/>
    <property type="evidence" value="ECO:0007669"/>
    <property type="project" value="UniProtKB-SubCell"/>
</dbReference>
<keyword evidence="3 6" id="KW-0812">Transmembrane</keyword>
<dbReference type="AlphaFoldDB" id="A0A1N7NAJ6"/>
<dbReference type="InterPro" id="IPR003838">
    <property type="entry name" value="ABC3_permease_C"/>
</dbReference>
<protein>
    <submittedName>
        <fullName evidence="9">Putative ABC transport system permease protein</fullName>
    </submittedName>
</protein>
<dbReference type="Proteomes" id="UP000186917">
    <property type="component" value="Unassembled WGS sequence"/>
</dbReference>
<evidence type="ECO:0000256" key="6">
    <source>
        <dbReference type="SAM" id="Phobius"/>
    </source>
</evidence>
<keyword evidence="4 6" id="KW-1133">Transmembrane helix</keyword>
<feature type="transmembrane region" description="Helical" evidence="6">
    <location>
        <begin position="463"/>
        <end position="484"/>
    </location>
</feature>
<keyword evidence="10" id="KW-1185">Reference proteome</keyword>
<reference evidence="10" key="1">
    <citation type="submission" date="2017-01" db="EMBL/GenBank/DDBJ databases">
        <authorList>
            <person name="Varghese N."/>
            <person name="Submissions S."/>
        </authorList>
    </citation>
    <scope>NUCLEOTIDE SEQUENCE [LARGE SCALE GENOMIC DNA]</scope>
    <source>
        <strain evidence="10">DSM 21054</strain>
    </source>
</reference>
<evidence type="ECO:0000259" key="7">
    <source>
        <dbReference type="Pfam" id="PF02687"/>
    </source>
</evidence>
<dbReference type="Pfam" id="PF12704">
    <property type="entry name" value="MacB_PCD"/>
    <property type="match status" value="2"/>
</dbReference>
<evidence type="ECO:0000313" key="10">
    <source>
        <dbReference type="Proteomes" id="UP000186917"/>
    </source>
</evidence>
<dbReference type="STRING" id="477680.SAMN05421788_102293"/>
<evidence type="ECO:0000256" key="4">
    <source>
        <dbReference type="ARBA" id="ARBA00022989"/>
    </source>
</evidence>
<keyword evidence="2" id="KW-1003">Cell membrane</keyword>